<comment type="catalytic activity">
    <reaction evidence="1 7">
        <text>L-glutamate = D-glutamate</text>
        <dbReference type="Rhea" id="RHEA:12813"/>
        <dbReference type="ChEBI" id="CHEBI:29985"/>
        <dbReference type="ChEBI" id="CHEBI:29986"/>
        <dbReference type="EC" id="5.1.1.3"/>
    </reaction>
</comment>
<keyword evidence="5 7" id="KW-0413">Isomerase</keyword>
<evidence type="ECO:0000313" key="9">
    <source>
        <dbReference type="Proteomes" id="UP001321741"/>
    </source>
</evidence>
<dbReference type="PANTHER" id="PTHR21198">
    <property type="entry name" value="GLUTAMATE RACEMASE"/>
    <property type="match status" value="1"/>
</dbReference>
<dbReference type="EC" id="5.1.1.3" evidence="2 7"/>
<dbReference type="InterPro" id="IPR033134">
    <property type="entry name" value="Asp/Glu_racemase_AS_2"/>
</dbReference>
<dbReference type="InterPro" id="IPR004391">
    <property type="entry name" value="Glu_race"/>
</dbReference>
<dbReference type="HAMAP" id="MF_00258">
    <property type="entry name" value="Glu_racemase"/>
    <property type="match status" value="1"/>
</dbReference>
<dbReference type="Proteomes" id="UP001321741">
    <property type="component" value="Chromosome"/>
</dbReference>
<dbReference type="InterPro" id="IPR001920">
    <property type="entry name" value="Asp/Glu_race"/>
</dbReference>
<dbReference type="SUPFAM" id="SSF53681">
    <property type="entry name" value="Aspartate/glutamate racemase"/>
    <property type="match status" value="2"/>
</dbReference>
<dbReference type="Gene3D" id="3.40.50.1860">
    <property type="match status" value="2"/>
</dbReference>
<evidence type="ECO:0000256" key="6">
    <source>
        <dbReference type="ARBA" id="ARBA00023316"/>
    </source>
</evidence>
<evidence type="ECO:0000256" key="2">
    <source>
        <dbReference type="ARBA" id="ARBA00013090"/>
    </source>
</evidence>
<feature type="binding site" evidence="7">
    <location>
        <begin position="11"/>
        <end position="12"/>
    </location>
    <ligand>
        <name>substrate</name>
    </ligand>
</feature>
<dbReference type="PANTHER" id="PTHR21198:SF2">
    <property type="entry name" value="GLUTAMATE RACEMASE"/>
    <property type="match status" value="1"/>
</dbReference>
<feature type="binding site" evidence="7">
    <location>
        <begin position="75"/>
        <end position="76"/>
    </location>
    <ligand>
        <name>substrate</name>
    </ligand>
</feature>
<dbReference type="InterPro" id="IPR015942">
    <property type="entry name" value="Asp/Glu/hydantoin_racemase"/>
</dbReference>
<comment type="similarity">
    <text evidence="7">Belongs to the aspartate/glutamate racemases family.</text>
</comment>
<organism evidence="8 9">
    <name type="scientific">Lactobacillus xylocopicola</name>
    <dbReference type="NCBI Taxonomy" id="2976676"/>
    <lineage>
        <taxon>Bacteria</taxon>
        <taxon>Bacillati</taxon>
        <taxon>Bacillota</taxon>
        <taxon>Bacilli</taxon>
        <taxon>Lactobacillales</taxon>
        <taxon>Lactobacillaceae</taxon>
        <taxon>Lactobacillus</taxon>
    </lineage>
</organism>
<keyword evidence="9" id="KW-1185">Reference proteome</keyword>
<feature type="binding site" evidence="7">
    <location>
        <begin position="185"/>
        <end position="186"/>
    </location>
    <ligand>
        <name>substrate</name>
    </ligand>
</feature>
<dbReference type="Pfam" id="PF01177">
    <property type="entry name" value="Asp_Glu_race"/>
    <property type="match status" value="1"/>
</dbReference>
<feature type="active site" description="Proton donor/acceptor" evidence="7">
    <location>
        <position position="184"/>
    </location>
</feature>
<feature type="active site" description="Proton donor/acceptor" evidence="7">
    <location>
        <position position="74"/>
    </location>
</feature>
<sequence>MMDNRPIGLLDSGVGGLTVVKQVIAQMPHESTVFVGDNAHIPYGNKSENEITDLTGESVKFLLSKNVKLIIFACNTATAVALPKIQKQVTLPLIGVVQAGAQAALKVSQNKRVAVVATPMTVKEHAYRQELTRRDPQVEVTELAAPQLVPLIEKNADQASIERAIAATLLPIQAQAFDTLVLGCTHYPIVQDKFVNYVGPGVQVVDPAAQVAQTAYELMQRKQLLSGRPGLGQHEYYTTKASPLVDQLGRLILHEPDFAAQQR</sequence>
<dbReference type="NCBIfam" id="TIGR00067">
    <property type="entry name" value="glut_race"/>
    <property type="match status" value="1"/>
</dbReference>
<evidence type="ECO:0000256" key="1">
    <source>
        <dbReference type="ARBA" id="ARBA00001602"/>
    </source>
</evidence>
<evidence type="ECO:0000256" key="3">
    <source>
        <dbReference type="ARBA" id="ARBA00022960"/>
    </source>
</evidence>
<evidence type="ECO:0000256" key="7">
    <source>
        <dbReference type="HAMAP-Rule" id="MF_00258"/>
    </source>
</evidence>
<name>A0ABN6SIF2_9LACO</name>
<keyword evidence="4 7" id="KW-0573">Peptidoglycan synthesis</keyword>
<keyword evidence="6 7" id="KW-0961">Cell wall biogenesis/degradation</keyword>
<reference evidence="8 9" key="1">
    <citation type="journal article" date="2023" name="Microbiol. Spectr.">
        <title>Symbiosis of Carpenter Bees with Uncharacterized Lactic Acid Bacteria Showing NAD Auxotrophy.</title>
        <authorList>
            <person name="Kawasaki S."/>
            <person name="Ozawa K."/>
            <person name="Mori T."/>
            <person name="Yamamoto A."/>
            <person name="Ito M."/>
            <person name="Ohkuma M."/>
            <person name="Sakamoto M."/>
            <person name="Matsutani M."/>
        </authorList>
    </citation>
    <scope>NUCLEOTIDE SEQUENCE [LARGE SCALE GENOMIC DNA]</scope>
    <source>
        <strain evidence="8 9">Kim32-2</strain>
    </source>
</reference>
<evidence type="ECO:0000313" key="8">
    <source>
        <dbReference type="EMBL" id="BDR60090.1"/>
    </source>
</evidence>
<comment type="pathway">
    <text evidence="7">Cell wall biogenesis; peptidoglycan biosynthesis.</text>
</comment>
<evidence type="ECO:0000256" key="4">
    <source>
        <dbReference type="ARBA" id="ARBA00022984"/>
    </source>
</evidence>
<feature type="binding site" evidence="7">
    <location>
        <begin position="43"/>
        <end position="44"/>
    </location>
    <ligand>
        <name>substrate</name>
    </ligand>
</feature>
<gene>
    <name evidence="7 8" type="primary">murI</name>
    <name evidence="8" type="ORF">KIM322_03510</name>
</gene>
<keyword evidence="3 7" id="KW-0133">Cell shape</keyword>
<protein>
    <recommendedName>
        <fullName evidence="2 7">Glutamate racemase</fullName>
        <ecNumber evidence="2 7">5.1.1.3</ecNumber>
    </recommendedName>
</protein>
<proteinExistence type="inferred from homology"/>
<dbReference type="EMBL" id="AP026803">
    <property type="protein sequence ID" value="BDR60090.1"/>
    <property type="molecule type" value="Genomic_DNA"/>
</dbReference>
<comment type="function">
    <text evidence="7">Provides the (R)-glutamate required for cell wall biosynthesis.</text>
</comment>
<accession>A0ABN6SIF2</accession>
<dbReference type="PROSITE" id="PS00924">
    <property type="entry name" value="ASP_GLU_RACEMASE_2"/>
    <property type="match status" value="1"/>
</dbReference>
<evidence type="ECO:0000256" key="5">
    <source>
        <dbReference type="ARBA" id="ARBA00023235"/>
    </source>
</evidence>